<protein>
    <submittedName>
        <fullName evidence="1">Uncharacterized protein</fullName>
    </submittedName>
</protein>
<dbReference type="Proteomes" id="UP000018511">
    <property type="component" value="Unassembled WGS sequence"/>
</dbReference>
<evidence type="ECO:0000313" key="1">
    <source>
        <dbReference type="EMBL" id="ESW38747.1"/>
    </source>
</evidence>
<gene>
    <name evidence="1" type="ORF">O164_16040</name>
</gene>
<dbReference type="PATRIC" id="fig|1388762.3.peg.3168"/>
<organism evidence="1 2">
    <name type="scientific">Pseudomonas taiwanensis SJ9</name>
    <dbReference type="NCBI Taxonomy" id="1388762"/>
    <lineage>
        <taxon>Bacteria</taxon>
        <taxon>Pseudomonadati</taxon>
        <taxon>Pseudomonadota</taxon>
        <taxon>Gammaproteobacteria</taxon>
        <taxon>Pseudomonadales</taxon>
        <taxon>Pseudomonadaceae</taxon>
        <taxon>Pseudomonas</taxon>
    </lineage>
</organism>
<name>V7D8S8_9PSED</name>
<comment type="caution">
    <text evidence="1">The sequence shown here is derived from an EMBL/GenBank/DDBJ whole genome shotgun (WGS) entry which is preliminary data.</text>
</comment>
<proteinExistence type="predicted"/>
<evidence type="ECO:0000313" key="2">
    <source>
        <dbReference type="Proteomes" id="UP000018511"/>
    </source>
</evidence>
<dbReference type="EMBL" id="AXUP01000214">
    <property type="protein sequence ID" value="ESW38747.1"/>
    <property type="molecule type" value="Genomic_DNA"/>
</dbReference>
<accession>V7D8S8</accession>
<sequence>MHAVAVDQPWVSVRQVAVVDLVGVFGELDAFDFVLAGGVEQAQLDLGGIGREQGKVDPKAIPGGAEGEGQAFADTRRGDRAGFLRGAGGSWRSSVAVVVEGAA</sequence>
<dbReference type="AlphaFoldDB" id="V7D8S8"/>
<reference evidence="1 2" key="1">
    <citation type="submission" date="2013-10" db="EMBL/GenBank/DDBJ databases">
        <title>Whole Genome Shotgun Sequence of Pseudomonas taiwanensis SJ9.</title>
        <authorList>
            <person name="Hong S.-J."/>
            <person name="Shin J.-H."/>
        </authorList>
    </citation>
    <scope>NUCLEOTIDE SEQUENCE [LARGE SCALE GENOMIC DNA]</scope>
    <source>
        <strain evidence="1 2">SJ9</strain>
    </source>
</reference>